<reference evidence="2" key="1">
    <citation type="submission" date="2020-10" db="EMBL/GenBank/DDBJ databases">
        <title>Complete genome sequence of Bacillus velezensis NST6.</title>
        <authorList>
            <person name="Choi J."/>
        </authorList>
    </citation>
    <scope>NUCLEOTIDE SEQUENCE [LARGE SCALE GENOMIC DNA]</scope>
    <source>
        <strain evidence="2">NST6</strain>
    </source>
</reference>
<gene>
    <name evidence="1" type="ORF">BACVE_001007</name>
</gene>
<evidence type="ECO:0000313" key="2">
    <source>
        <dbReference type="Proteomes" id="UP000587477"/>
    </source>
</evidence>
<dbReference type="Pfam" id="PF13076">
    <property type="entry name" value="Fur_reg_FbpA"/>
    <property type="match status" value="1"/>
</dbReference>
<dbReference type="EMBL" id="CP063687">
    <property type="protein sequence ID" value="QOY26058.1"/>
    <property type="molecule type" value="Genomic_DNA"/>
</dbReference>
<protein>
    <recommendedName>
        <fullName evidence="3">Fur-regulated basic protein FbpA</fullName>
    </recommendedName>
</protein>
<name>A0A7W4LW64_BACVE</name>
<dbReference type="InterPro" id="IPR025072">
    <property type="entry name" value="Fur_reg_FbpA"/>
</dbReference>
<sequence length="60" mass="7113">MMKMAPLLREAINRKKQHLRTKLIRSGFYQDHVQELSGYTLSELEKEYEAVKRLKKAGLH</sequence>
<organism evidence="1 2">
    <name type="scientific">Bacillus velezensis</name>
    <dbReference type="NCBI Taxonomy" id="492670"/>
    <lineage>
        <taxon>Bacteria</taxon>
        <taxon>Bacillati</taxon>
        <taxon>Bacillota</taxon>
        <taxon>Bacilli</taxon>
        <taxon>Bacillales</taxon>
        <taxon>Bacillaceae</taxon>
        <taxon>Bacillus</taxon>
        <taxon>Bacillus amyloliquefaciens group</taxon>
    </lineage>
</organism>
<evidence type="ECO:0000313" key="1">
    <source>
        <dbReference type="EMBL" id="QOY26058.1"/>
    </source>
</evidence>
<accession>A0A7W4LW64</accession>
<dbReference type="Proteomes" id="UP000587477">
    <property type="component" value="Chromosome"/>
</dbReference>
<evidence type="ECO:0008006" key="3">
    <source>
        <dbReference type="Google" id="ProtNLM"/>
    </source>
</evidence>
<dbReference type="AlphaFoldDB" id="A0A7W4LW64"/>
<proteinExistence type="predicted"/>